<dbReference type="Proteomes" id="UP000878956">
    <property type="component" value="Unassembled WGS sequence"/>
</dbReference>
<dbReference type="GO" id="GO:0004854">
    <property type="term" value="F:xanthine dehydrogenase activity"/>
    <property type="evidence" value="ECO:0007669"/>
    <property type="project" value="UniProtKB-EC"/>
</dbReference>
<dbReference type="AlphaFoldDB" id="A0A031WJ55"/>
<protein>
    <submittedName>
        <fullName evidence="10">(2Fe-2S)-binding protein</fullName>
    </submittedName>
    <submittedName>
        <fullName evidence="11">Carbon monoxide dehydrogenase small chain</fullName>
        <ecNumber evidence="11">1.2.7.4</ecNumber>
    </submittedName>
    <submittedName>
        <fullName evidence="7">Xanthine dehydrogenase iron-sulfur binding subunit XdhC2</fullName>
    </submittedName>
    <submittedName>
        <fullName evidence="8">Xanthine dehydrogenase, iron-sulfur subunit</fullName>
        <ecNumber evidence="7 8">1.17.1.4</ecNumber>
    </submittedName>
</protein>
<evidence type="ECO:0000256" key="1">
    <source>
        <dbReference type="ARBA" id="ARBA00022714"/>
    </source>
</evidence>
<dbReference type="InterPro" id="IPR036010">
    <property type="entry name" value="2Fe-2S_ferredoxin-like_sf"/>
</dbReference>
<dbReference type="PROSITE" id="PS00197">
    <property type="entry name" value="2FE2S_FER_1"/>
    <property type="match status" value="1"/>
</dbReference>
<dbReference type="PROSITE" id="PS51085">
    <property type="entry name" value="2FE2S_FER_2"/>
    <property type="match status" value="1"/>
</dbReference>
<dbReference type="PATRIC" id="fig|1496.1373.peg.2629"/>
<dbReference type="GO" id="GO:0051537">
    <property type="term" value="F:2 iron, 2 sulfur cluster binding"/>
    <property type="evidence" value="ECO:0007669"/>
    <property type="project" value="UniProtKB-KW"/>
</dbReference>
<dbReference type="EC" id="1.17.1.4" evidence="7 8"/>
<reference evidence="8" key="1">
    <citation type="submission" date="2014-07" db="EMBL/GenBank/DDBJ databases">
        <authorList>
            <person name="Monot Marc"/>
        </authorList>
    </citation>
    <scope>NUCLEOTIDE SEQUENCE</scope>
    <source>
        <strain evidence="9">7032989</strain>
        <strain evidence="8">7032994</strain>
    </source>
</reference>
<evidence type="ECO:0000313" key="9">
    <source>
        <dbReference type="EMBL" id="CDT16396.1"/>
    </source>
</evidence>
<dbReference type="Gene3D" id="1.10.150.120">
    <property type="entry name" value="[2Fe-2S]-binding domain"/>
    <property type="match status" value="1"/>
</dbReference>
<evidence type="ECO:0000313" key="12">
    <source>
        <dbReference type="Proteomes" id="UP000189137"/>
    </source>
</evidence>
<dbReference type="InterPro" id="IPR012675">
    <property type="entry name" value="Beta-grasp_dom_sf"/>
</dbReference>
<dbReference type="InterPro" id="IPR051452">
    <property type="entry name" value="Diverse_Oxidoreductases"/>
</dbReference>
<proteinExistence type="predicted"/>
<gene>
    <name evidence="8" type="primary">pucE</name>
    <name evidence="11" type="synonym">cutS</name>
    <name evidence="7" type="synonym">xdhC</name>
    <name evidence="9" type="ORF">BN1095_330321</name>
    <name evidence="7" type="ORF">BN1096_670004</name>
    <name evidence="8" type="ORF">BN1097_670004</name>
    <name evidence="10" type="ORF">KRM00_003964</name>
    <name evidence="11" type="ORF">SAMEA3375112_00696</name>
</gene>
<dbReference type="EMBL" id="LK932994">
    <property type="protein sequence ID" value="CDT16396.1"/>
    <property type="molecule type" value="Genomic_DNA"/>
</dbReference>
<dbReference type="Pfam" id="PF00111">
    <property type="entry name" value="Fer2"/>
    <property type="match status" value="1"/>
</dbReference>
<dbReference type="RefSeq" id="WP_003434079.1">
    <property type="nucleotide sequence ID" value="NZ_AP031492.1"/>
</dbReference>
<keyword evidence="4" id="KW-0408">Iron</keyword>
<reference evidence="10" key="3">
    <citation type="journal article" date="2018" name="Genome Biol.">
        <title>SKESA: strategic k-mer extension for scrupulous assemblies.</title>
        <authorList>
            <person name="Souvorov A."/>
            <person name="Agarwala R."/>
            <person name="Lipman D.J."/>
        </authorList>
    </citation>
    <scope>NUCLEOTIDE SEQUENCE</scope>
    <source>
        <strain evidence="10">HN1000</strain>
    </source>
</reference>
<dbReference type="GeneID" id="66354469"/>
<evidence type="ECO:0000256" key="3">
    <source>
        <dbReference type="ARBA" id="ARBA00023002"/>
    </source>
</evidence>
<dbReference type="CDD" id="cd00207">
    <property type="entry name" value="fer2"/>
    <property type="match status" value="1"/>
</dbReference>
<dbReference type="FunFam" id="1.10.150.120:FF:000003">
    <property type="entry name" value="Carbon monoxide dehydrogenase, small subunit"/>
    <property type="match status" value="1"/>
</dbReference>
<sequence length="156" mass="17191">MEKIKLNINDYMYEIEVEKNETLLHVLREKLNLTGAKQGCNSGSCGACKVLIDGVDMKSCKLLAKNCEGKVIYTIESFANGENLHPIQEAFIEVGAVQCGYCTPGMIITTQALLNRNASPNEDEIREAFKENLCRCTGYVKIIEAVKLSAARLGGR</sequence>
<name>A0A031WJ55_CLODI</name>
<dbReference type="EMBL" id="DAEPXK010000080">
    <property type="protein sequence ID" value="HBH1544414.1"/>
    <property type="molecule type" value="Genomic_DNA"/>
</dbReference>
<dbReference type="Proteomes" id="UP000189137">
    <property type="component" value="Unassembled WGS sequence"/>
</dbReference>
<dbReference type="EMBL" id="LK932406">
    <property type="protein sequence ID" value="CDS88318.1"/>
    <property type="molecule type" value="Genomic_DNA"/>
</dbReference>
<evidence type="ECO:0000256" key="4">
    <source>
        <dbReference type="ARBA" id="ARBA00023004"/>
    </source>
</evidence>
<evidence type="ECO:0000313" key="7">
    <source>
        <dbReference type="EMBL" id="CDS88194.1"/>
    </source>
</evidence>
<dbReference type="EMBL" id="LK932521">
    <property type="protein sequence ID" value="CDS88194.1"/>
    <property type="molecule type" value="Genomic_DNA"/>
</dbReference>
<evidence type="ECO:0000259" key="6">
    <source>
        <dbReference type="PROSITE" id="PS51085"/>
    </source>
</evidence>
<reference evidence="10" key="4">
    <citation type="submission" date="2021-06" db="EMBL/GenBank/DDBJ databases">
        <authorList>
            <consortium name="NCBI Pathogen Detection Project"/>
        </authorList>
    </citation>
    <scope>NUCLEOTIDE SEQUENCE</scope>
    <source>
        <strain evidence="10">HN1000</strain>
    </source>
</reference>
<dbReference type="SUPFAM" id="SSF54292">
    <property type="entry name" value="2Fe-2S ferredoxin-like"/>
    <property type="match status" value="1"/>
</dbReference>
<dbReference type="GO" id="GO:0043885">
    <property type="term" value="F:anaerobic carbon-monoxide dehydrogenase activity"/>
    <property type="evidence" value="ECO:0007669"/>
    <property type="project" value="UniProtKB-EC"/>
</dbReference>
<keyword evidence="2" id="KW-0479">Metal-binding</keyword>
<accession>A0A031WJ55</accession>
<dbReference type="SUPFAM" id="SSF47741">
    <property type="entry name" value="CO dehydrogenase ISP C-domain like"/>
    <property type="match status" value="1"/>
</dbReference>
<dbReference type="InterPro" id="IPR006058">
    <property type="entry name" value="2Fe2S_fd_BS"/>
</dbReference>
<evidence type="ECO:0000256" key="5">
    <source>
        <dbReference type="ARBA" id="ARBA00023014"/>
    </source>
</evidence>
<dbReference type="PANTHER" id="PTHR44379:SF8">
    <property type="entry name" value="XANTHINE DEHYDROGENASE IRON-SULFUR-BINDING SUBUNIT XDHC-RELATED"/>
    <property type="match status" value="1"/>
</dbReference>
<keyword evidence="5" id="KW-0411">Iron-sulfur</keyword>
<evidence type="ECO:0000313" key="8">
    <source>
        <dbReference type="EMBL" id="CDS88318.1"/>
    </source>
</evidence>
<dbReference type="InterPro" id="IPR036884">
    <property type="entry name" value="2Fe-2S-bd_dom_sf"/>
</dbReference>
<evidence type="ECO:0000313" key="11">
    <source>
        <dbReference type="EMBL" id="SJR93134.1"/>
    </source>
</evidence>
<reference evidence="11 12" key="2">
    <citation type="submission" date="2017-02" db="EMBL/GenBank/DDBJ databases">
        <authorList>
            <consortium name="Pathogen Informatics"/>
        </authorList>
    </citation>
    <scope>NUCLEOTIDE SEQUENCE [LARGE SCALE GENOMIC DNA]</scope>
    <source>
        <strain evidence="11 12">VRECD0157</strain>
    </source>
</reference>
<dbReference type="Gene3D" id="3.10.20.30">
    <property type="match status" value="1"/>
</dbReference>
<dbReference type="Pfam" id="PF01799">
    <property type="entry name" value="Fer2_2"/>
    <property type="match status" value="1"/>
</dbReference>
<keyword evidence="3 8" id="KW-0560">Oxidoreductase</keyword>
<dbReference type="OrthoDB" id="9796880at2"/>
<dbReference type="InterPro" id="IPR001041">
    <property type="entry name" value="2Fe-2S_ferredoxin-type"/>
</dbReference>
<keyword evidence="1" id="KW-0001">2Fe-2S</keyword>
<dbReference type="EC" id="1.2.7.4" evidence="11"/>
<dbReference type="EMBL" id="FUPS01000002">
    <property type="protein sequence ID" value="SJR93134.1"/>
    <property type="molecule type" value="Genomic_DNA"/>
</dbReference>
<dbReference type="GO" id="GO:0046872">
    <property type="term" value="F:metal ion binding"/>
    <property type="evidence" value="ECO:0007669"/>
    <property type="project" value="UniProtKB-KW"/>
</dbReference>
<organism evidence="8">
    <name type="scientific">Clostridioides difficile</name>
    <name type="common">Peptoclostridium difficile</name>
    <dbReference type="NCBI Taxonomy" id="1496"/>
    <lineage>
        <taxon>Bacteria</taxon>
        <taxon>Bacillati</taxon>
        <taxon>Bacillota</taxon>
        <taxon>Clostridia</taxon>
        <taxon>Peptostreptococcales</taxon>
        <taxon>Peptostreptococcaceae</taxon>
        <taxon>Clostridioides</taxon>
    </lineage>
</organism>
<dbReference type="PANTHER" id="PTHR44379">
    <property type="entry name" value="OXIDOREDUCTASE WITH IRON-SULFUR SUBUNIT"/>
    <property type="match status" value="1"/>
</dbReference>
<dbReference type="KEGG" id="pdf:CD630DERM_20880"/>
<evidence type="ECO:0000256" key="2">
    <source>
        <dbReference type="ARBA" id="ARBA00022723"/>
    </source>
</evidence>
<evidence type="ECO:0000313" key="10">
    <source>
        <dbReference type="EMBL" id="HBH1544414.1"/>
    </source>
</evidence>
<feature type="domain" description="2Fe-2S ferredoxin-type" evidence="6">
    <location>
        <begin position="2"/>
        <end position="78"/>
    </location>
</feature>
<dbReference type="InterPro" id="IPR002888">
    <property type="entry name" value="2Fe-2S-bd"/>
</dbReference>